<proteinExistence type="inferred from homology"/>
<gene>
    <name evidence="4" type="ORF">B9479_002836</name>
</gene>
<dbReference type="AlphaFoldDB" id="A0A5D3B2J8"/>
<organism evidence="4 5">
    <name type="scientific">Cryptococcus floricola</name>
    <dbReference type="NCBI Taxonomy" id="2591691"/>
    <lineage>
        <taxon>Eukaryota</taxon>
        <taxon>Fungi</taxon>
        <taxon>Dikarya</taxon>
        <taxon>Basidiomycota</taxon>
        <taxon>Agaricomycotina</taxon>
        <taxon>Tremellomycetes</taxon>
        <taxon>Tremellales</taxon>
        <taxon>Cryptococcaceae</taxon>
        <taxon>Cryptococcus</taxon>
    </lineage>
</organism>
<comment type="similarity">
    <text evidence="1">Belongs to the short-chain dehydrogenases/reductases (SDR) family.</text>
</comment>
<dbReference type="Pfam" id="PF00106">
    <property type="entry name" value="adh_short"/>
    <property type="match status" value="1"/>
</dbReference>
<evidence type="ECO:0008006" key="6">
    <source>
        <dbReference type="Google" id="ProtNLM"/>
    </source>
</evidence>
<reference evidence="4 5" key="1">
    <citation type="submission" date="2017-05" db="EMBL/GenBank/DDBJ databases">
        <title>The Genome Sequence of Tsuchiyaea wingfieldii DSM 27421.</title>
        <authorList>
            <person name="Cuomo C."/>
            <person name="Passer A."/>
            <person name="Billmyre B."/>
            <person name="Heitman J."/>
        </authorList>
    </citation>
    <scope>NUCLEOTIDE SEQUENCE [LARGE SCALE GENOMIC DNA]</scope>
    <source>
        <strain evidence="4 5">DSM 27421</strain>
    </source>
</reference>
<evidence type="ECO:0000313" key="5">
    <source>
        <dbReference type="Proteomes" id="UP000322245"/>
    </source>
</evidence>
<keyword evidence="3" id="KW-0560">Oxidoreductase</keyword>
<evidence type="ECO:0000256" key="3">
    <source>
        <dbReference type="ARBA" id="ARBA00023002"/>
    </source>
</evidence>
<dbReference type="InterPro" id="IPR036291">
    <property type="entry name" value="NAD(P)-bd_dom_sf"/>
</dbReference>
<keyword evidence="5" id="KW-1185">Reference proteome</keyword>
<dbReference type="PRINTS" id="PR00081">
    <property type="entry name" value="GDHRDH"/>
</dbReference>
<protein>
    <recommendedName>
        <fullName evidence="6">Ketoreductase (KR) domain-containing protein</fullName>
    </recommendedName>
</protein>
<dbReference type="InterPro" id="IPR002347">
    <property type="entry name" value="SDR_fam"/>
</dbReference>
<dbReference type="PANTHER" id="PTHR24320">
    <property type="entry name" value="RETINOL DEHYDROGENASE"/>
    <property type="match status" value="1"/>
</dbReference>
<dbReference type="GO" id="GO:0016491">
    <property type="term" value="F:oxidoreductase activity"/>
    <property type="evidence" value="ECO:0007669"/>
    <property type="project" value="UniProtKB-KW"/>
</dbReference>
<dbReference type="PANTHER" id="PTHR24320:SF282">
    <property type="entry name" value="WW DOMAIN-CONTAINING OXIDOREDUCTASE"/>
    <property type="match status" value="1"/>
</dbReference>
<name>A0A5D3B2J8_9TREE</name>
<dbReference type="EMBL" id="NIDF01000024">
    <property type="protein sequence ID" value="TYJ56433.1"/>
    <property type="molecule type" value="Genomic_DNA"/>
</dbReference>
<dbReference type="Gene3D" id="3.40.50.720">
    <property type="entry name" value="NAD(P)-binding Rossmann-like Domain"/>
    <property type="match status" value="1"/>
</dbReference>
<evidence type="ECO:0000256" key="1">
    <source>
        <dbReference type="ARBA" id="ARBA00006484"/>
    </source>
</evidence>
<evidence type="ECO:0000256" key="2">
    <source>
        <dbReference type="ARBA" id="ARBA00022857"/>
    </source>
</evidence>
<sequence>MRTNMGVFANLAHSWNHFVTHGGSPMIFWMRPNWSVDQMPDQSGKTVLITGGNSGVGYASALALYNANANVSIACRSHARAQEAAEDIKKNGDGGIWGVRYNQRTPAEESKLGSIDVLTLDLSDLIVKQAAEEYKLHVLKLDLLYLNAGILAARDTLRFGSMVLGHQRLTTHLPSSHPPFAPVGIRESDRPLLGWARPGGINYLSVVRHPDDVATPDGSPKRGKNELDRWTEYGQTKWATIAMAKYLANVVDEVGTL</sequence>
<evidence type="ECO:0000313" key="4">
    <source>
        <dbReference type="EMBL" id="TYJ56433.1"/>
    </source>
</evidence>
<dbReference type="SUPFAM" id="SSF51735">
    <property type="entry name" value="NAD(P)-binding Rossmann-fold domains"/>
    <property type="match status" value="1"/>
</dbReference>
<keyword evidence="2" id="KW-0521">NADP</keyword>
<comment type="caution">
    <text evidence="4">The sequence shown here is derived from an EMBL/GenBank/DDBJ whole genome shotgun (WGS) entry which is preliminary data.</text>
</comment>
<accession>A0A5D3B2J8</accession>
<dbReference type="Proteomes" id="UP000322245">
    <property type="component" value="Unassembled WGS sequence"/>
</dbReference>